<dbReference type="Pfam" id="PF01048">
    <property type="entry name" value="PNP_UDP_1"/>
    <property type="match status" value="1"/>
</dbReference>
<evidence type="ECO:0000313" key="4">
    <source>
        <dbReference type="Proteomes" id="UP000594943"/>
    </source>
</evidence>
<keyword evidence="1" id="KW-0328">Glycosyltransferase</keyword>
<keyword evidence="2" id="KW-0808">Transferase</keyword>
<reference evidence="3 4" key="1">
    <citation type="submission" date="2020-12" db="EMBL/GenBank/DDBJ databases">
        <title>FDA dAtabase for Regulatory Grade micrObial Sequences (FDA-ARGOS): Supporting development and validation of Infectious Disease Dx tests.</title>
        <authorList>
            <person name="Nelson B."/>
            <person name="Plummer A."/>
            <person name="Tallon L."/>
            <person name="Sadzewicz L."/>
            <person name="Zhao X."/>
            <person name="Boylan J."/>
            <person name="Ott S."/>
            <person name="Bowen H."/>
            <person name="Vavikolanu K."/>
            <person name="Mehta A."/>
            <person name="Aluvathingal J."/>
            <person name="Nadendla S."/>
            <person name="Myers T."/>
            <person name="Yan Y."/>
            <person name="Sichtig H."/>
        </authorList>
    </citation>
    <scope>NUCLEOTIDE SEQUENCE [LARGE SCALE GENOMIC DNA]</scope>
    <source>
        <strain evidence="3 4">FDAARGOS_899</strain>
    </source>
</reference>
<dbReference type="KEGG" id="bhg:I6G56_28390"/>
<accession>A0A7U4PBX2</accession>
<evidence type="ECO:0000256" key="2">
    <source>
        <dbReference type="ARBA" id="ARBA00022679"/>
    </source>
</evidence>
<sequence length="271" mass="29169">MSRSKRIAIIAGTGLARGLDAFLGNRETFENVRVTFGRRSGTVLHYTTGRIGGVEAIVLPRHGPTLEIPDRSPSELVAELGHEAHIWHLHELGVQAVYAFNSVGSLDLDLPLAADNVFLAPDDYARGLSGVSHSFGNLAKDVHPSMRAPFDARLRTNFALAADKAGAKLLMHGLYIQSAGDAFESVAEVDTYRRIYAGHRNRVLGMTAGAELVLCRQMGIPYALICANCNWAEGLDPDHPVTHPFVLAGMQPAAATLAKIAEAVLRIEAQS</sequence>
<dbReference type="InterPro" id="IPR000845">
    <property type="entry name" value="Nucleoside_phosphorylase_d"/>
</dbReference>
<dbReference type="InterPro" id="IPR010044">
    <property type="entry name" value="MTAP"/>
</dbReference>
<gene>
    <name evidence="3" type="ORF">I6G56_28390</name>
</gene>
<protein>
    <submittedName>
        <fullName evidence="3">5'-methylthioadenosine phosphorylase</fullName>
    </submittedName>
</protein>
<dbReference type="GO" id="GO:0009116">
    <property type="term" value="P:nucleoside metabolic process"/>
    <property type="evidence" value="ECO:0007669"/>
    <property type="project" value="InterPro"/>
</dbReference>
<dbReference type="Gene3D" id="3.40.50.1580">
    <property type="entry name" value="Nucleoside phosphorylase domain"/>
    <property type="match status" value="1"/>
</dbReference>
<evidence type="ECO:0000313" key="3">
    <source>
        <dbReference type="EMBL" id="QPS46038.1"/>
    </source>
</evidence>
<dbReference type="Proteomes" id="UP000594943">
    <property type="component" value="Chromosome 2"/>
</dbReference>
<dbReference type="GO" id="GO:0017061">
    <property type="term" value="F:S-methyl-5-thioadenosine phosphorylase activity"/>
    <property type="evidence" value="ECO:0007669"/>
    <property type="project" value="InterPro"/>
</dbReference>
<dbReference type="GO" id="GO:0005829">
    <property type="term" value="C:cytosol"/>
    <property type="evidence" value="ECO:0007669"/>
    <property type="project" value="TreeGrafter"/>
</dbReference>
<dbReference type="SUPFAM" id="SSF53167">
    <property type="entry name" value="Purine and uridine phosphorylases"/>
    <property type="match status" value="1"/>
</dbReference>
<dbReference type="AlphaFoldDB" id="A0A7U4PBX2"/>
<dbReference type="EMBL" id="CP065687">
    <property type="protein sequence ID" value="QPS46038.1"/>
    <property type="molecule type" value="Genomic_DNA"/>
</dbReference>
<accession>A0A7T2U5Q2</accession>
<dbReference type="GO" id="GO:0019509">
    <property type="term" value="P:L-methionine salvage from methylthioadenosine"/>
    <property type="evidence" value="ECO:0007669"/>
    <property type="project" value="TreeGrafter"/>
</dbReference>
<organism evidence="3 4">
    <name type="scientific">Burkholderia humptydooensis</name>
    <dbReference type="NCBI Taxonomy" id="430531"/>
    <lineage>
        <taxon>Bacteria</taxon>
        <taxon>Pseudomonadati</taxon>
        <taxon>Pseudomonadota</taxon>
        <taxon>Betaproteobacteria</taxon>
        <taxon>Burkholderiales</taxon>
        <taxon>Burkholderiaceae</taxon>
        <taxon>Burkholderia</taxon>
        <taxon>pseudomallei group</taxon>
    </lineage>
</organism>
<proteinExistence type="predicted"/>
<evidence type="ECO:0000256" key="1">
    <source>
        <dbReference type="ARBA" id="ARBA00022676"/>
    </source>
</evidence>
<dbReference type="PANTHER" id="PTHR42679">
    <property type="entry name" value="S-METHYL-5'-THIOADENOSINE PHOSPHORYLASE"/>
    <property type="match status" value="1"/>
</dbReference>
<dbReference type="InterPro" id="IPR035994">
    <property type="entry name" value="Nucleoside_phosphorylase_sf"/>
</dbReference>
<dbReference type="RefSeq" id="WP_006028188.1">
    <property type="nucleotide sequence ID" value="NZ_CP013382.1"/>
</dbReference>
<dbReference type="PANTHER" id="PTHR42679:SF2">
    <property type="entry name" value="S-METHYL-5'-THIOADENOSINE PHOSPHORYLASE"/>
    <property type="match status" value="1"/>
</dbReference>
<name>A0A7U4PBX2_9BURK</name>